<dbReference type="EMBL" id="KB644408">
    <property type="protein sequence ID" value="EPS25420.1"/>
    <property type="molecule type" value="Genomic_DNA"/>
</dbReference>
<dbReference type="AlphaFoldDB" id="S7Z4I7"/>
<dbReference type="Proteomes" id="UP000019376">
    <property type="component" value="Unassembled WGS sequence"/>
</dbReference>
<feature type="region of interest" description="Disordered" evidence="1">
    <location>
        <begin position="28"/>
        <end position="48"/>
    </location>
</feature>
<dbReference type="HOGENOM" id="CLU_1759435_0_0_1"/>
<evidence type="ECO:0000313" key="3">
    <source>
        <dbReference type="Proteomes" id="UP000019376"/>
    </source>
</evidence>
<accession>S7Z4I7</accession>
<name>S7Z4I7_PENO1</name>
<evidence type="ECO:0000313" key="2">
    <source>
        <dbReference type="EMBL" id="EPS25420.1"/>
    </source>
</evidence>
<proteinExistence type="predicted"/>
<reference evidence="2 3" key="1">
    <citation type="journal article" date="2013" name="PLoS ONE">
        <title>Genomic and secretomic analyses reveal unique features of the lignocellulolytic enzyme system of Penicillium decumbens.</title>
        <authorList>
            <person name="Liu G."/>
            <person name="Zhang L."/>
            <person name="Wei X."/>
            <person name="Zou G."/>
            <person name="Qin Y."/>
            <person name="Ma L."/>
            <person name="Li J."/>
            <person name="Zheng H."/>
            <person name="Wang S."/>
            <person name="Wang C."/>
            <person name="Xun L."/>
            <person name="Zhao G.-P."/>
            <person name="Zhou Z."/>
            <person name="Qu Y."/>
        </authorList>
    </citation>
    <scope>NUCLEOTIDE SEQUENCE [LARGE SCALE GENOMIC DNA]</scope>
    <source>
        <strain evidence="3">114-2 / CGMCC 5302</strain>
    </source>
</reference>
<evidence type="ECO:0000256" key="1">
    <source>
        <dbReference type="SAM" id="MobiDB-lite"/>
    </source>
</evidence>
<protein>
    <submittedName>
        <fullName evidence="2">Uncharacterized protein</fullName>
    </submittedName>
</protein>
<gene>
    <name evidence="2" type="ORF">PDE_00353</name>
</gene>
<keyword evidence="3" id="KW-1185">Reference proteome</keyword>
<organism evidence="2 3">
    <name type="scientific">Penicillium oxalicum (strain 114-2 / CGMCC 5302)</name>
    <name type="common">Penicillium decumbens</name>
    <dbReference type="NCBI Taxonomy" id="933388"/>
    <lineage>
        <taxon>Eukaryota</taxon>
        <taxon>Fungi</taxon>
        <taxon>Dikarya</taxon>
        <taxon>Ascomycota</taxon>
        <taxon>Pezizomycotina</taxon>
        <taxon>Eurotiomycetes</taxon>
        <taxon>Eurotiomycetidae</taxon>
        <taxon>Eurotiales</taxon>
        <taxon>Aspergillaceae</taxon>
        <taxon>Penicillium</taxon>
    </lineage>
</organism>
<sequence length="148" mass="16331">MGSLQQENSESQKSTYSALRIISGRNDDVRALGSSDSSQWKGTAWRDGHPAPVRHRLLTNGGQPAPAWSRWSGGSGRRLDCGPLRIAWTRPTKTCQFERSRSYLTERKENGKKGLGSPKVAAFVPNSLHRDDLASARTQASIWKLVNA</sequence>